<protein>
    <submittedName>
        <fullName evidence="2">Uncharacterized protein</fullName>
    </submittedName>
</protein>
<dbReference type="AlphaFoldDB" id="K3WKC3"/>
<dbReference type="SUPFAM" id="SSF48452">
    <property type="entry name" value="TPR-like"/>
    <property type="match status" value="1"/>
</dbReference>
<keyword evidence="1" id="KW-0802">TPR repeat</keyword>
<evidence type="ECO:0000256" key="1">
    <source>
        <dbReference type="PROSITE-ProRule" id="PRU00339"/>
    </source>
</evidence>
<feature type="repeat" description="TPR" evidence="1">
    <location>
        <begin position="356"/>
        <end position="389"/>
    </location>
</feature>
<dbReference type="PANTHER" id="PTHR45153">
    <property type="entry name" value="TETRATRICOPEPTIDE REPEAT PROTEIN 16"/>
    <property type="match status" value="1"/>
</dbReference>
<feature type="repeat" description="TPR" evidence="1">
    <location>
        <begin position="431"/>
        <end position="464"/>
    </location>
</feature>
<dbReference type="EnsemblProtists" id="PYU1_T005415">
    <property type="protein sequence ID" value="PYU1_T005415"/>
    <property type="gene ID" value="PYU1_G005404"/>
</dbReference>
<dbReference type="STRING" id="431595.K3WKC3"/>
<dbReference type="InterPro" id="IPR019734">
    <property type="entry name" value="TPR_rpt"/>
</dbReference>
<feature type="repeat" description="TPR" evidence="1">
    <location>
        <begin position="235"/>
        <end position="268"/>
    </location>
</feature>
<dbReference type="OMA" id="QCLFDRG"/>
<name>K3WKC3_GLOUD</name>
<dbReference type="PROSITE" id="PS50005">
    <property type="entry name" value="TPR"/>
    <property type="match status" value="3"/>
</dbReference>
<organism evidence="2 3">
    <name type="scientific">Globisporangium ultimum (strain ATCC 200006 / CBS 805.95 / DAOM BR144)</name>
    <name type="common">Pythium ultimum</name>
    <dbReference type="NCBI Taxonomy" id="431595"/>
    <lineage>
        <taxon>Eukaryota</taxon>
        <taxon>Sar</taxon>
        <taxon>Stramenopiles</taxon>
        <taxon>Oomycota</taxon>
        <taxon>Peronosporomycetes</taxon>
        <taxon>Pythiales</taxon>
        <taxon>Pythiaceae</taxon>
        <taxon>Globisporangium</taxon>
    </lineage>
</organism>
<accession>K3WKC3</accession>
<evidence type="ECO:0000313" key="2">
    <source>
        <dbReference type="EnsemblProtists" id="PYU1_T005415"/>
    </source>
</evidence>
<dbReference type="Gene3D" id="1.25.40.10">
    <property type="entry name" value="Tetratricopeptide repeat domain"/>
    <property type="match status" value="5"/>
</dbReference>
<dbReference type="eggNOG" id="KOG1124">
    <property type="taxonomic scope" value="Eukaryota"/>
</dbReference>
<sequence length="478" mass="54473">MELTLEEAARAREEQADCHFAAHELDAALHCLDKAIFLQPQRALLYAKRAQVFWELCDLKSAMASYRKLFSIDPTPPQQIKDQFAALLNLHGYSLLVQNEIPSIAIAYLNEAIQLNGLEETYWLHRALAHIHANCFDKALKDIDHCICLNTSDVEYFVLRAKLHWRLHMHDKATSDIQRAATLLPDHPEVIEHEQRLLKESQAIYEDASQHLLLHQYADVITCLNKAAEISPDETKFYVLRAAAYRELGEYHAALQDTDRAMSLHRRKLSLAQRKRLQRVPLAAGQQRSQDDGDIVFADKSKEWHDIATQRNLILTDLALRFLRGNSYQLALNALNQAIRGESEVAERFHEKVENPQQFINRGDAYCGLGNFQAALADYHHALGMLPGTQEVKSRVGVIHYQFGVELFNKAQFEKAELEFCRAIAQDPSVAVYYVREGDSQRYLEKHEAACAAYQTALELNPSDQDTKLCKLEAEISA</sequence>
<dbReference type="InParanoid" id="K3WKC3"/>
<reference evidence="3" key="1">
    <citation type="journal article" date="2010" name="Genome Biol.">
        <title>Genome sequence of the necrotrophic plant pathogen Pythium ultimum reveals original pathogenicity mechanisms and effector repertoire.</title>
        <authorList>
            <person name="Levesque C.A."/>
            <person name="Brouwer H."/>
            <person name="Cano L."/>
            <person name="Hamilton J.P."/>
            <person name="Holt C."/>
            <person name="Huitema E."/>
            <person name="Raffaele S."/>
            <person name="Robideau G.P."/>
            <person name="Thines M."/>
            <person name="Win J."/>
            <person name="Zerillo M.M."/>
            <person name="Beakes G.W."/>
            <person name="Boore J.L."/>
            <person name="Busam D."/>
            <person name="Dumas B."/>
            <person name="Ferriera S."/>
            <person name="Fuerstenberg S.I."/>
            <person name="Gachon C.M."/>
            <person name="Gaulin E."/>
            <person name="Govers F."/>
            <person name="Grenville-Briggs L."/>
            <person name="Horner N."/>
            <person name="Hostetler J."/>
            <person name="Jiang R.H."/>
            <person name="Johnson J."/>
            <person name="Krajaejun T."/>
            <person name="Lin H."/>
            <person name="Meijer H.J."/>
            <person name="Moore B."/>
            <person name="Morris P."/>
            <person name="Phuntmart V."/>
            <person name="Puiu D."/>
            <person name="Shetty J."/>
            <person name="Stajich J.E."/>
            <person name="Tripathy S."/>
            <person name="Wawra S."/>
            <person name="van West P."/>
            <person name="Whitty B.R."/>
            <person name="Coutinho P.M."/>
            <person name="Henrissat B."/>
            <person name="Martin F."/>
            <person name="Thomas P.D."/>
            <person name="Tyler B.M."/>
            <person name="De Vries R.P."/>
            <person name="Kamoun S."/>
            <person name="Yandell M."/>
            <person name="Tisserat N."/>
            <person name="Buell C.R."/>
        </authorList>
    </citation>
    <scope>NUCLEOTIDE SEQUENCE</scope>
    <source>
        <strain evidence="3">DAOM:BR144</strain>
    </source>
</reference>
<keyword evidence="3" id="KW-1185">Reference proteome</keyword>
<dbReference type="Proteomes" id="UP000019132">
    <property type="component" value="Unassembled WGS sequence"/>
</dbReference>
<dbReference type="InterPro" id="IPR011990">
    <property type="entry name" value="TPR-like_helical_dom_sf"/>
</dbReference>
<dbReference type="VEuPathDB" id="FungiDB:PYU1_G005404"/>
<reference evidence="3" key="2">
    <citation type="submission" date="2010-04" db="EMBL/GenBank/DDBJ databases">
        <authorList>
            <person name="Buell R."/>
            <person name="Hamilton J."/>
            <person name="Hostetler J."/>
        </authorList>
    </citation>
    <scope>NUCLEOTIDE SEQUENCE [LARGE SCALE GENOMIC DNA]</scope>
    <source>
        <strain evidence="3">DAOM:BR144</strain>
    </source>
</reference>
<evidence type="ECO:0000313" key="3">
    <source>
        <dbReference type="Proteomes" id="UP000019132"/>
    </source>
</evidence>
<dbReference type="SMART" id="SM00028">
    <property type="entry name" value="TPR"/>
    <property type="match status" value="9"/>
</dbReference>
<reference evidence="2" key="3">
    <citation type="submission" date="2015-02" db="UniProtKB">
        <authorList>
            <consortium name="EnsemblProtists"/>
        </authorList>
    </citation>
    <scope>IDENTIFICATION</scope>
    <source>
        <strain evidence="2">DAOM BR144</strain>
    </source>
</reference>
<proteinExistence type="predicted"/>
<dbReference type="PANTHER" id="PTHR45153:SF1">
    <property type="entry name" value="TETRATRICOPEPTIDE REPEAT PROTEIN 16"/>
    <property type="match status" value="1"/>
</dbReference>
<dbReference type="HOGENOM" id="CLU_039001_0_0_1"/>
<dbReference type="EMBL" id="GL376633">
    <property type="status" value="NOT_ANNOTATED_CDS"/>
    <property type="molecule type" value="Genomic_DNA"/>
</dbReference>
<dbReference type="Pfam" id="PF13181">
    <property type="entry name" value="TPR_8"/>
    <property type="match status" value="2"/>
</dbReference>